<dbReference type="EMBL" id="CP045571">
    <property type="protein sequence ID" value="QFX96144.1"/>
    <property type="molecule type" value="Genomic_DNA"/>
</dbReference>
<dbReference type="AlphaFoldDB" id="A0A5P9XRC0"/>
<organism evidence="1 2">
    <name type="scientific">Acidithiobacillus thiooxidans ATCC 19377</name>
    <dbReference type="NCBI Taxonomy" id="637390"/>
    <lineage>
        <taxon>Bacteria</taxon>
        <taxon>Pseudomonadati</taxon>
        <taxon>Pseudomonadota</taxon>
        <taxon>Acidithiobacillia</taxon>
        <taxon>Acidithiobacillales</taxon>
        <taxon>Acidithiobacillaceae</taxon>
        <taxon>Acidithiobacillus</taxon>
    </lineage>
</organism>
<reference evidence="1 2" key="1">
    <citation type="submission" date="2019-10" db="EMBL/GenBank/DDBJ databases">
        <authorList>
            <person name="Wang R."/>
        </authorList>
    </citation>
    <scope>NUCLEOTIDE SEQUENCE [LARGE SCALE GENOMIC DNA]</scope>
    <source>
        <strain evidence="1 2">ATCC 19377</strain>
    </source>
</reference>
<gene>
    <name evidence="1" type="ORF">GCD22_01868</name>
</gene>
<evidence type="ECO:0000313" key="1">
    <source>
        <dbReference type="EMBL" id="QFX96144.1"/>
    </source>
</evidence>
<sequence>MKLTREGFVVGNPDTSRAPLGWVMSDGPGCMERLTKNPATLPALRTFIFQEEEERIDMETALLLHRYHRKAITEFPEFASDRMDPLAGFSREELLGITHNTCPGMSTIGKSSWPWKNTDPGVTFDAGITLGIHANGADKSIIVITMSARYPMIHLAWLWALQTQAIRLLPIFVLKRPMLIMGVDPEKSDATQIEVAYTDQLSKTNFGLFRSQYFQEQSQVVVAAPRTLDAWLASDVGKPVSHEWTHHALFTLVRVGKKNVFRPVRDDNSILSKLRKMSFQSSEIGTSDMSQQAA</sequence>
<protein>
    <submittedName>
        <fullName evidence="1">Uncharacterized protein</fullName>
    </submittedName>
</protein>
<dbReference type="KEGG" id="atx:GCD22_01868"/>
<name>A0A5P9XRC0_ACITH</name>
<dbReference type="Proteomes" id="UP000363590">
    <property type="component" value="Chromosome"/>
</dbReference>
<evidence type="ECO:0000313" key="2">
    <source>
        <dbReference type="Proteomes" id="UP000363590"/>
    </source>
</evidence>
<proteinExistence type="predicted"/>
<accession>A0A5P9XRC0</accession>